<feature type="transmembrane region" description="Helical" evidence="1">
    <location>
        <begin position="68"/>
        <end position="94"/>
    </location>
</feature>
<feature type="transmembrane region" description="Helical" evidence="1">
    <location>
        <begin position="115"/>
        <end position="145"/>
    </location>
</feature>
<keyword evidence="1" id="KW-0472">Membrane</keyword>
<keyword evidence="1" id="KW-1133">Transmembrane helix</keyword>
<keyword evidence="1" id="KW-0812">Transmembrane</keyword>
<gene>
    <name evidence="2" type="ORF">BJ988_000850</name>
</gene>
<feature type="transmembrane region" description="Helical" evidence="1">
    <location>
        <begin position="197"/>
        <end position="219"/>
    </location>
</feature>
<organism evidence="2 3">
    <name type="scientific">Nocardioides panzhihuensis</name>
    <dbReference type="NCBI Taxonomy" id="860243"/>
    <lineage>
        <taxon>Bacteria</taxon>
        <taxon>Bacillati</taxon>
        <taxon>Actinomycetota</taxon>
        <taxon>Actinomycetes</taxon>
        <taxon>Propionibacteriales</taxon>
        <taxon>Nocardioidaceae</taxon>
        <taxon>Nocardioides</taxon>
    </lineage>
</organism>
<proteinExistence type="predicted"/>
<evidence type="ECO:0000313" key="2">
    <source>
        <dbReference type="EMBL" id="NYI76202.1"/>
    </source>
</evidence>
<keyword evidence="3" id="KW-1185">Reference proteome</keyword>
<dbReference type="AlphaFoldDB" id="A0A7Z0DIX3"/>
<feature type="transmembrane region" description="Helical" evidence="1">
    <location>
        <begin position="21"/>
        <end position="48"/>
    </location>
</feature>
<evidence type="ECO:0000256" key="1">
    <source>
        <dbReference type="SAM" id="Phobius"/>
    </source>
</evidence>
<evidence type="ECO:0000313" key="3">
    <source>
        <dbReference type="Proteomes" id="UP000564496"/>
    </source>
</evidence>
<name>A0A7Z0DIX3_9ACTN</name>
<reference evidence="2 3" key="1">
    <citation type="submission" date="2020-07" db="EMBL/GenBank/DDBJ databases">
        <title>Sequencing the genomes of 1000 actinobacteria strains.</title>
        <authorList>
            <person name="Klenk H.-P."/>
        </authorList>
    </citation>
    <scope>NUCLEOTIDE SEQUENCE [LARGE SCALE GENOMIC DNA]</scope>
    <source>
        <strain evidence="2 3">DSM 26487</strain>
    </source>
</reference>
<feature type="transmembrane region" description="Helical" evidence="1">
    <location>
        <begin position="165"/>
        <end position="185"/>
    </location>
</feature>
<comment type="caution">
    <text evidence="2">The sequence shown here is derived from an EMBL/GenBank/DDBJ whole genome shotgun (WGS) entry which is preliminary data.</text>
</comment>
<feature type="transmembrane region" description="Helical" evidence="1">
    <location>
        <begin position="239"/>
        <end position="260"/>
    </location>
</feature>
<dbReference type="EMBL" id="JACBZR010000001">
    <property type="protein sequence ID" value="NYI76202.1"/>
    <property type="molecule type" value="Genomic_DNA"/>
</dbReference>
<accession>A0A7Z0DIX3</accession>
<sequence length="266" mass="25976">MIPGLRAALQVEALLLHRSTVLRIAVPALVVLVPCGSFGAVALARSGYGVGAAAVKLAPYATGDPGTTVMVALAQILSVAVLTAGGFATAWAFGQPFTDGTAGASFGLTVPRTTIALARCLVILASLAAVVLAATLVGLALAALAGAALATAPPSTPPGLGQATVTALTAGMLGIGLALPFAWVATVTRSAFGTVGVLIAVIAATQVIVLLGAGSWFPYAASSLWTGMGGAEAAAAVGLPQLALAAAVGPIAVVAVVHAWRRLTDV</sequence>
<dbReference type="Proteomes" id="UP000564496">
    <property type="component" value="Unassembled WGS sequence"/>
</dbReference>
<protein>
    <submittedName>
        <fullName evidence="2">ABC-2 type transport system permease protein</fullName>
    </submittedName>
</protein>
<dbReference type="RefSeq" id="WP_179656869.1">
    <property type="nucleotide sequence ID" value="NZ_JACBZR010000001.1"/>
</dbReference>